<proteinExistence type="predicted"/>
<dbReference type="EMBL" id="JBHRZO010000022">
    <property type="protein sequence ID" value="MFC3847841.1"/>
    <property type="molecule type" value="Genomic_DNA"/>
</dbReference>
<dbReference type="InterPro" id="IPR013824">
    <property type="entry name" value="Topo_IA_cen_sub1"/>
</dbReference>
<gene>
    <name evidence="1" type="ORF">ACFOPX_04750</name>
</gene>
<reference evidence="2" key="1">
    <citation type="journal article" date="2019" name="Int. J. Syst. Evol. Microbiol.">
        <title>The Global Catalogue of Microorganisms (GCM) 10K type strain sequencing project: providing services to taxonomists for standard genome sequencing and annotation.</title>
        <authorList>
            <consortium name="The Broad Institute Genomics Platform"/>
            <consortium name="The Broad Institute Genome Sequencing Center for Infectious Disease"/>
            <person name="Wu L."/>
            <person name="Ma J."/>
        </authorList>
    </citation>
    <scope>NUCLEOTIDE SEQUENCE [LARGE SCALE GENOMIC DNA]</scope>
    <source>
        <strain evidence="2">CCUG 53816</strain>
    </source>
</reference>
<keyword evidence="2" id="KW-1185">Reference proteome</keyword>
<sequence>MRSLQEAGYLDMFKHTEQAKGVEQAENEQNAHLDVKTNSTISLLSLDIAKIQKRTQSAYVEASFIEVLEKNGIG</sequence>
<evidence type="ECO:0000313" key="2">
    <source>
        <dbReference type="Proteomes" id="UP001595783"/>
    </source>
</evidence>
<dbReference type="InterPro" id="IPR013825">
    <property type="entry name" value="Topo_IA_cen_sub2"/>
</dbReference>
<accession>A0ABV7ZIA1</accession>
<protein>
    <submittedName>
        <fullName evidence="1">Type IA DNA topoisomerase</fullName>
    </submittedName>
</protein>
<comment type="caution">
    <text evidence="1">The sequence shown here is derived from an EMBL/GenBank/DDBJ whole genome shotgun (WGS) entry which is preliminary data.</text>
</comment>
<evidence type="ECO:0000313" key="1">
    <source>
        <dbReference type="EMBL" id="MFC3847841.1"/>
    </source>
</evidence>
<dbReference type="Gene3D" id="2.70.20.10">
    <property type="entry name" value="Topoisomerase I, domain 3"/>
    <property type="match status" value="1"/>
</dbReference>
<name>A0ABV7ZIA1_9HELI</name>
<organism evidence="1 2">
    <name type="scientific">Helicobacter baculiformis</name>
    <dbReference type="NCBI Taxonomy" id="427351"/>
    <lineage>
        <taxon>Bacteria</taxon>
        <taxon>Pseudomonadati</taxon>
        <taxon>Campylobacterota</taxon>
        <taxon>Epsilonproteobacteria</taxon>
        <taxon>Campylobacterales</taxon>
        <taxon>Helicobacteraceae</taxon>
        <taxon>Helicobacter</taxon>
    </lineage>
</organism>
<dbReference type="Proteomes" id="UP001595783">
    <property type="component" value="Unassembled WGS sequence"/>
</dbReference>
<feature type="non-terminal residue" evidence="1">
    <location>
        <position position="74"/>
    </location>
</feature>
<dbReference type="Gene3D" id="1.10.460.10">
    <property type="entry name" value="Topoisomerase I, domain 2"/>
    <property type="match status" value="1"/>
</dbReference>